<protein>
    <submittedName>
        <fullName evidence="5">Uncharacterized protein</fullName>
    </submittedName>
</protein>
<keyword evidence="4" id="KW-0732">Signal</keyword>
<dbReference type="Proteomes" id="UP000301751">
    <property type="component" value="Unassembled WGS sequence"/>
</dbReference>
<proteinExistence type="predicted"/>
<evidence type="ECO:0000313" key="6">
    <source>
        <dbReference type="Proteomes" id="UP000301751"/>
    </source>
</evidence>
<dbReference type="PANTHER" id="PTHR45586:SF1">
    <property type="entry name" value="LIPOPOLYSACCHARIDE ASSEMBLY PROTEIN B"/>
    <property type="match status" value="1"/>
</dbReference>
<dbReference type="PROSITE" id="PS50005">
    <property type="entry name" value="TPR"/>
    <property type="match status" value="1"/>
</dbReference>
<dbReference type="AlphaFoldDB" id="A0A480AXI7"/>
<keyword evidence="2 3" id="KW-0802">TPR repeat</keyword>
<dbReference type="InterPro" id="IPR014266">
    <property type="entry name" value="PEP-CTERM_TPR_PrsT"/>
</dbReference>
<dbReference type="InterPro" id="IPR051012">
    <property type="entry name" value="CellSynth/LPSAsmb/PSIAsmb"/>
</dbReference>
<evidence type="ECO:0000256" key="3">
    <source>
        <dbReference type="PROSITE-ProRule" id="PRU00339"/>
    </source>
</evidence>
<dbReference type="Pfam" id="PF13432">
    <property type="entry name" value="TPR_16"/>
    <property type="match status" value="5"/>
</dbReference>
<evidence type="ECO:0000256" key="4">
    <source>
        <dbReference type="SAM" id="SignalP"/>
    </source>
</evidence>
<feature type="repeat" description="TPR" evidence="3">
    <location>
        <begin position="606"/>
        <end position="639"/>
    </location>
</feature>
<reference evidence="6" key="1">
    <citation type="submission" date="2019-03" db="EMBL/GenBank/DDBJ databases">
        <title>Aquabacterium pictum sp.nov., the first bacteriochlorophyll a-containing freshwater bacterium in the genus Aquabacterium of the class Betaproteobacteria.</title>
        <authorList>
            <person name="Hirose S."/>
            <person name="Tank M."/>
            <person name="Hara E."/>
            <person name="Tamaki H."/>
            <person name="Takaichi S."/>
            <person name="Haruta S."/>
            <person name="Hanada S."/>
        </authorList>
    </citation>
    <scope>NUCLEOTIDE SEQUENCE [LARGE SCALE GENOMIC DNA]</scope>
    <source>
        <strain evidence="6">W35</strain>
    </source>
</reference>
<feature type="signal peptide" evidence="4">
    <location>
        <begin position="1"/>
        <end position="20"/>
    </location>
</feature>
<dbReference type="PROSITE" id="PS51257">
    <property type="entry name" value="PROKAR_LIPOPROTEIN"/>
    <property type="match status" value="1"/>
</dbReference>
<comment type="caution">
    <text evidence="5">The sequence shown here is derived from an EMBL/GenBank/DDBJ whole genome shotgun (WGS) entry which is preliminary data.</text>
</comment>
<accession>A0A480AXI7</accession>
<dbReference type="SUPFAM" id="SSF48452">
    <property type="entry name" value="TPR-like"/>
    <property type="match status" value="4"/>
</dbReference>
<evidence type="ECO:0000256" key="2">
    <source>
        <dbReference type="ARBA" id="ARBA00022803"/>
    </source>
</evidence>
<evidence type="ECO:0000256" key="1">
    <source>
        <dbReference type="ARBA" id="ARBA00022737"/>
    </source>
</evidence>
<organism evidence="5 6">
    <name type="scientific">Pseudaquabacterium pictum</name>
    <dbReference type="NCBI Taxonomy" id="2315236"/>
    <lineage>
        <taxon>Bacteria</taxon>
        <taxon>Pseudomonadati</taxon>
        <taxon>Pseudomonadota</taxon>
        <taxon>Betaproteobacteria</taxon>
        <taxon>Burkholderiales</taxon>
        <taxon>Sphaerotilaceae</taxon>
        <taxon>Pseudaquabacterium</taxon>
    </lineage>
</organism>
<dbReference type="Gene3D" id="1.25.40.10">
    <property type="entry name" value="Tetratricopeptide repeat domain"/>
    <property type="match status" value="4"/>
</dbReference>
<dbReference type="RefSeq" id="WP_162520926.1">
    <property type="nucleotide sequence ID" value="NZ_BJCL01000023.1"/>
</dbReference>
<dbReference type="PANTHER" id="PTHR45586">
    <property type="entry name" value="TPR REPEAT-CONTAINING PROTEIN PA4667"/>
    <property type="match status" value="1"/>
</dbReference>
<dbReference type="EMBL" id="BJCL01000023">
    <property type="protein sequence ID" value="GCL66021.1"/>
    <property type="molecule type" value="Genomic_DNA"/>
</dbReference>
<dbReference type="NCBIfam" id="TIGR02917">
    <property type="entry name" value="PEP_TPR_lipo"/>
    <property type="match status" value="1"/>
</dbReference>
<keyword evidence="1" id="KW-0677">Repeat</keyword>
<gene>
    <name evidence="5" type="ORF">AQPW35_51020</name>
</gene>
<feature type="chain" id="PRO_5019773662" evidence="4">
    <location>
        <begin position="21"/>
        <end position="929"/>
    </location>
</feature>
<dbReference type="Pfam" id="PF14559">
    <property type="entry name" value="TPR_19"/>
    <property type="match status" value="2"/>
</dbReference>
<name>A0A480AXI7_9BURK</name>
<evidence type="ECO:0000313" key="5">
    <source>
        <dbReference type="EMBL" id="GCL66021.1"/>
    </source>
</evidence>
<keyword evidence="6" id="KW-1185">Reference proteome</keyword>
<dbReference type="InterPro" id="IPR019734">
    <property type="entry name" value="TPR_rpt"/>
</dbReference>
<dbReference type="InterPro" id="IPR011990">
    <property type="entry name" value="TPR-like_helical_dom_sf"/>
</dbReference>
<dbReference type="SMART" id="SM00028">
    <property type="entry name" value="TPR"/>
    <property type="match status" value="10"/>
</dbReference>
<sequence length="929" mass="96475">MPTCRHPLAIACLLAALALAGCGKQEQAAIAKVRARAATASVEVQRTDLKNLVQAYPKSGVARLLLGERLLADGDGAAAAIELQRALEYGAHEDQALPVLAEALLQSGQHGRVGQAFGQTRLADPAAQARLMAAVAGAELAMGNLPGAQTAVDLALQAAPQAPQALLAQARLAALDKQVPKAVGLAEAVAASHPGLAEAWVLLGDLHLRQPGGQAAARQAFEKAVAAGADLVAPRMALMSLHVAEGDLPGAKAHLAALQQRAARNINTVMADGQLAFVAGEHARAREVFQGLLRVLPDNVALLLTAGENELMMGSPQQAEAHFAKAAALAPGNPVARRQLAKAQLRLGQLPKALATLSPLVDRPDASAEVLAMAAEARMLNGEHRAAQALYDRLATLKPTDPRLRTLVANAAFGRSDDAQVFHELRSIASQDSGSTADLALVSAHLARGQPDAALKALATLERKQPRDPSPPTLRGQVLAGIGRNAEARQSFEAALAVSPAYFPPLAALAALDVREGQAERARQRFADVVRAQPKNATAMLALAEVLARQGAPAATVQAQLDAAIAAAPGDVAARVALVNHHATQGRAEAALAAAQTAEAALPDNMELLALLARCQLRLGQTSQALTSFGKMVTLQPRSPQGHVGMAEAYLAAGQPEMAQRSSQRALELAPALLEARVQAILVALALQQSDKALALARKVQAEQPGDAVGHLLEGEVLARQGQWAGAAAALRQALTRQSPGAASVRLYQVLAQGERPAEAEAFAAQWLRSHPGDVPLLFAMAAAAQVHGDLAAAQKHYERLLTVQADHALALNNLAMVRLQLKQPGARGLAERAVAAAPQNADLLDTLAQAQAAEGQFDTAATTQRAAVAAAPQAPALRLTLARILLQGGERAKAKAELDRLAALGDGFGQQAEVRQLLQTLGPSLPGR</sequence>